<dbReference type="PANTHER" id="PTHR24260:SF136">
    <property type="entry name" value="GH08193P-RELATED"/>
    <property type="match status" value="1"/>
</dbReference>
<dbReference type="SUPFAM" id="SSF50494">
    <property type="entry name" value="Trypsin-like serine proteases"/>
    <property type="match status" value="1"/>
</dbReference>
<dbReference type="OrthoDB" id="5844829at2759"/>
<dbReference type="Pfam" id="PF00089">
    <property type="entry name" value="Trypsin"/>
    <property type="match status" value="1"/>
</dbReference>
<dbReference type="CDD" id="cd00190">
    <property type="entry name" value="Tryp_SPc"/>
    <property type="match status" value="1"/>
</dbReference>
<dbReference type="InterPro" id="IPR001254">
    <property type="entry name" value="Trypsin_dom"/>
</dbReference>
<gene>
    <name evidence="2" type="ORF">L596_020903</name>
</gene>
<dbReference type="Proteomes" id="UP000298663">
    <property type="component" value="Unassembled WGS sequence"/>
</dbReference>
<dbReference type="Gene3D" id="2.40.10.10">
    <property type="entry name" value="Trypsin-like serine proteases"/>
    <property type="match status" value="1"/>
</dbReference>
<proteinExistence type="predicted"/>
<feature type="domain" description="Peptidase S1" evidence="1">
    <location>
        <begin position="12"/>
        <end position="254"/>
    </location>
</feature>
<dbReference type="PANTHER" id="PTHR24260">
    <property type="match status" value="1"/>
</dbReference>
<evidence type="ECO:0000313" key="3">
    <source>
        <dbReference type="Proteomes" id="UP000298663"/>
    </source>
</evidence>
<dbReference type="GO" id="GO:0006508">
    <property type="term" value="P:proteolysis"/>
    <property type="evidence" value="ECO:0007669"/>
    <property type="project" value="InterPro"/>
</dbReference>
<dbReference type="STRING" id="34508.A0A4U5MUY7"/>
<evidence type="ECO:0000259" key="1">
    <source>
        <dbReference type="PROSITE" id="PS50240"/>
    </source>
</evidence>
<dbReference type="InterPro" id="IPR051333">
    <property type="entry name" value="CLIP_Serine_Protease"/>
</dbReference>
<dbReference type="GO" id="GO:0004252">
    <property type="term" value="F:serine-type endopeptidase activity"/>
    <property type="evidence" value="ECO:0007669"/>
    <property type="project" value="InterPro"/>
</dbReference>
<name>A0A4U5MUY7_STECR</name>
<dbReference type="InterPro" id="IPR009003">
    <property type="entry name" value="Peptidase_S1_PA"/>
</dbReference>
<keyword evidence="3" id="KW-1185">Reference proteome</keyword>
<dbReference type="EMBL" id="AZBU02000006">
    <property type="protein sequence ID" value="TKR73610.1"/>
    <property type="molecule type" value="Genomic_DNA"/>
</dbReference>
<dbReference type="InterPro" id="IPR043504">
    <property type="entry name" value="Peptidase_S1_PA_chymotrypsin"/>
</dbReference>
<reference evidence="2 3" key="1">
    <citation type="journal article" date="2015" name="Genome Biol.">
        <title>Comparative genomics of Steinernema reveals deeply conserved gene regulatory networks.</title>
        <authorList>
            <person name="Dillman A.R."/>
            <person name="Macchietto M."/>
            <person name="Porter C.F."/>
            <person name="Rogers A."/>
            <person name="Williams B."/>
            <person name="Antoshechkin I."/>
            <person name="Lee M.M."/>
            <person name="Goodwin Z."/>
            <person name="Lu X."/>
            <person name="Lewis E.E."/>
            <person name="Goodrich-Blair H."/>
            <person name="Stock S.P."/>
            <person name="Adams B.J."/>
            <person name="Sternberg P.W."/>
            <person name="Mortazavi A."/>
        </authorList>
    </citation>
    <scope>NUCLEOTIDE SEQUENCE [LARGE SCALE GENOMIC DNA]</scope>
    <source>
        <strain evidence="2 3">ALL</strain>
    </source>
</reference>
<dbReference type="SMART" id="SM00020">
    <property type="entry name" value="Tryp_SPc"/>
    <property type="match status" value="1"/>
</dbReference>
<evidence type="ECO:0000313" key="2">
    <source>
        <dbReference type="EMBL" id="TKR73610.1"/>
    </source>
</evidence>
<comment type="caution">
    <text evidence="2">The sequence shown here is derived from an EMBL/GenBank/DDBJ whole genome shotgun (WGS) entry which is preliminary data.</text>
</comment>
<accession>A0A4U5MUY7</accession>
<dbReference type="PROSITE" id="PS00135">
    <property type="entry name" value="TRYPSIN_SER"/>
    <property type="match status" value="1"/>
</dbReference>
<dbReference type="PROSITE" id="PS50240">
    <property type="entry name" value="TRYPSIN_DOM"/>
    <property type="match status" value="1"/>
</dbReference>
<dbReference type="InterPro" id="IPR033116">
    <property type="entry name" value="TRYPSIN_SER"/>
</dbReference>
<sequence>MVNFSSTHPELVFGGQRARPGQFPQQAYIIYKSSKGGYYRCGASLLSTTHAVTAGYCTFDMISPAEIMVGSTNKTDRSANAQWRNITEIYTHPGFKYKVRPVRDDIGIVEFSPITLNENVQLAKIVADDSHLLQSSSAFVSGFGTYTYRHGHAVSSDSLLWAEVQLFNWTYCHEGRPTLDPQKKQICAGSYGKGAGPGDSGGPIQVASNEQLYQVGLVSFGPSIPDFAQYHQDEFPTVFTRLSSYCQFMANVTHDTFRCGSVGGGGDGGPSGSGHNPPAPFP</sequence>
<protein>
    <recommendedName>
        <fullName evidence="1">Peptidase S1 domain-containing protein</fullName>
    </recommendedName>
</protein>
<dbReference type="AlphaFoldDB" id="A0A4U5MUY7"/>
<organism evidence="2 3">
    <name type="scientific">Steinernema carpocapsae</name>
    <name type="common">Entomopathogenic nematode</name>
    <dbReference type="NCBI Taxonomy" id="34508"/>
    <lineage>
        <taxon>Eukaryota</taxon>
        <taxon>Metazoa</taxon>
        <taxon>Ecdysozoa</taxon>
        <taxon>Nematoda</taxon>
        <taxon>Chromadorea</taxon>
        <taxon>Rhabditida</taxon>
        <taxon>Tylenchina</taxon>
        <taxon>Panagrolaimomorpha</taxon>
        <taxon>Strongyloidoidea</taxon>
        <taxon>Steinernematidae</taxon>
        <taxon>Steinernema</taxon>
    </lineage>
</organism>
<reference evidence="2 3" key="2">
    <citation type="journal article" date="2019" name="G3 (Bethesda)">
        <title>Hybrid Assembly of the Genome of the Entomopathogenic Nematode Steinernema carpocapsae Identifies the X-Chromosome.</title>
        <authorList>
            <person name="Serra L."/>
            <person name="Macchietto M."/>
            <person name="Macias-Munoz A."/>
            <person name="McGill C.J."/>
            <person name="Rodriguez I.M."/>
            <person name="Rodriguez B."/>
            <person name="Murad R."/>
            <person name="Mortazavi A."/>
        </authorList>
    </citation>
    <scope>NUCLEOTIDE SEQUENCE [LARGE SCALE GENOMIC DNA]</scope>
    <source>
        <strain evidence="2 3">ALL</strain>
    </source>
</reference>